<accession>A0A8T1Q8A8</accession>
<reference evidence="1" key="1">
    <citation type="submission" date="2020-12" db="EMBL/GenBank/DDBJ databases">
        <title>WGS assembly of Carya illinoinensis cv. Pawnee.</title>
        <authorList>
            <person name="Platts A."/>
            <person name="Shu S."/>
            <person name="Wright S."/>
            <person name="Barry K."/>
            <person name="Edger P."/>
            <person name="Pires J.C."/>
            <person name="Schmutz J."/>
        </authorList>
    </citation>
    <scope>NUCLEOTIDE SEQUENCE</scope>
    <source>
        <tissue evidence="1">Leaf</tissue>
    </source>
</reference>
<dbReference type="PANTHER" id="PTHR14000:SF6">
    <property type="entry name" value="OS02G0631200 PROTEIN"/>
    <property type="match status" value="1"/>
</dbReference>
<name>A0A8T1Q8A8_CARIL</name>
<gene>
    <name evidence="1" type="ORF">CIPAW_06G057300</name>
</gene>
<evidence type="ECO:0000313" key="1">
    <source>
        <dbReference type="EMBL" id="KAG6650629.1"/>
    </source>
</evidence>
<dbReference type="PANTHER" id="PTHR14000">
    <property type="entry name" value="FINGER CCCH DOMAIN PROTEIN, PUTATIVE (DUF3755)-RELATED"/>
    <property type="match status" value="1"/>
</dbReference>
<organism evidence="1 2">
    <name type="scientific">Carya illinoinensis</name>
    <name type="common">Pecan</name>
    <dbReference type="NCBI Taxonomy" id="32201"/>
    <lineage>
        <taxon>Eukaryota</taxon>
        <taxon>Viridiplantae</taxon>
        <taxon>Streptophyta</taxon>
        <taxon>Embryophyta</taxon>
        <taxon>Tracheophyta</taxon>
        <taxon>Spermatophyta</taxon>
        <taxon>Magnoliopsida</taxon>
        <taxon>eudicotyledons</taxon>
        <taxon>Gunneridae</taxon>
        <taxon>Pentapetalae</taxon>
        <taxon>rosids</taxon>
        <taxon>fabids</taxon>
        <taxon>Fagales</taxon>
        <taxon>Juglandaceae</taxon>
        <taxon>Carya</taxon>
    </lineage>
</organism>
<dbReference type="OrthoDB" id="19768at2759"/>
<keyword evidence="2" id="KW-1185">Reference proteome</keyword>
<dbReference type="Proteomes" id="UP000811609">
    <property type="component" value="Chromosome 6"/>
</dbReference>
<evidence type="ECO:0000313" key="2">
    <source>
        <dbReference type="Proteomes" id="UP000811609"/>
    </source>
</evidence>
<dbReference type="InterPro" id="IPR022228">
    <property type="entry name" value="DUF3755"/>
</dbReference>
<dbReference type="AlphaFoldDB" id="A0A8T1Q8A8"/>
<protein>
    <submittedName>
        <fullName evidence="1">Uncharacterized protein</fullName>
    </submittedName>
</protein>
<dbReference type="Pfam" id="PF12579">
    <property type="entry name" value="DUF3755"/>
    <property type="match status" value="1"/>
</dbReference>
<sequence>MNRQAMSFQSGAIKSTSQIFPVGNYFGMHNNGDLVFSGNYSGVINNNPVFSEAGNPSGSSLVLDSVPGLKHDTGLAVEWSVEEQRKLDEGLDKFADEPSIMKYIKIAATLRDKTVRDVALRCRWLMSKRRKPDEHSMGKKLNNRKDKLVELSSKTNIPAVLPNLVPNSLMMHHMDQNEISGTGGPMKHLLEQNVQAFDQITANLSKYKWQDNINIFSQARKNIVAILNDMRERPGIMCEMPPLPVCIDEDLANSIILYNTT</sequence>
<proteinExistence type="predicted"/>
<comment type="caution">
    <text evidence="1">The sequence shown here is derived from an EMBL/GenBank/DDBJ whole genome shotgun (WGS) entry which is preliminary data.</text>
</comment>
<dbReference type="EMBL" id="CM031814">
    <property type="protein sequence ID" value="KAG6650629.1"/>
    <property type="molecule type" value="Genomic_DNA"/>
</dbReference>